<feature type="signal peptide" evidence="1">
    <location>
        <begin position="1"/>
        <end position="21"/>
    </location>
</feature>
<keyword evidence="1" id="KW-0732">Signal</keyword>
<evidence type="ECO:0000313" key="2">
    <source>
        <dbReference type="EMBL" id="PCH36652.1"/>
    </source>
</evidence>
<protein>
    <submittedName>
        <fullName evidence="2">Uncharacterized protein</fullName>
    </submittedName>
</protein>
<evidence type="ECO:0000256" key="1">
    <source>
        <dbReference type="SAM" id="SignalP"/>
    </source>
</evidence>
<keyword evidence="3" id="KW-1185">Reference proteome</keyword>
<evidence type="ECO:0000313" key="3">
    <source>
        <dbReference type="Proteomes" id="UP000218811"/>
    </source>
</evidence>
<sequence length="62" mass="6467">MFQHKTFALLLVAVLLAGASALPLSSGEDIDSGALNAIYSDAYNEDIDSGALNAIYSDAYKA</sequence>
<feature type="chain" id="PRO_5013769866" evidence="1">
    <location>
        <begin position="22"/>
        <end position="62"/>
    </location>
</feature>
<organism evidence="2 3">
    <name type="scientific">Wolfiporia cocos (strain MD-104)</name>
    <name type="common">Brown rot fungus</name>
    <dbReference type="NCBI Taxonomy" id="742152"/>
    <lineage>
        <taxon>Eukaryota</taxon>
        <taxon>Fungi</taxon>
        <taxon>Dikarya</taxon>
        <taxon>Basidiomycota</taxon>
        <taxon>Agaricomycotina</taxon>
        <taxon>Agaricomycetes</taxon>
        <taxon>Polyporales</taxon>
        <taxon>Phaeolaceae</taxon>
        <taxon>Wolfiporia</taxon>
    </lineage>
</organism>
<accession>A0A2H3J339</accession>
<gene>
    <name evidence="2" type="ORF">WOLCODRAFT_157356</name>
</gene>
<dbReference type="AlphaFoldDB" id="A0A2H3J339"/>
<proteinExistence type="predicted"/>
<name>A0A2H3J339_WOLCO</name>
<dbReference type="EMBL" id="KB467887">
    <property type="protein sequence ID" value="PCH36652.1"/>
    <property type="molecule type" value="Genomic_DNA"/>
</dbReference>
<dbReference type="Proteomes" id="UP000218811">
    <property type="component" value="Unassembled WGS sequence"/>
</dbReference>
<reference evidence="2 3" key="1">
    <citation type="journal article" date="2012" name="Science">
        <title>The Paleozoic origin of enzymatic lignin decomposition reconstructed from 31 fungal genomes.</title>
        <authorList>
            <person name="Floudas D."/>
            <person name="Binder M."/>
            <person name="Riley R."/>
            <person name="Barry K."/>
            <person name="Blanchette R.A."/>
            <person name="Henrissat B."/>
            <person name="Martinez A.T."/>
            <person name="Otillar R."/>
            <person name="Spatafora J.W."/>
            <person name="Yadav J.S."/>
            <person name="Aerts A."/>
            <person name="Benoit I."/>
            <person name="Boyd A."/>
            <person name="Carlson A."/>
            <person name="Copeland A."/>
            <person name="Coutinho P.M."/>
            <person name="de Vries R.P."/>
            <person name="Ferreira P."/>
            <person name="Findley K."/>
            <person name="Foster B."/>
            <person name="Gaskell J."/>
            <person name="Glotzer D."/>
            <person name="Gorecki P."/>
            <person name="Heitman J."/>
            <person name="Hesse C."/>
            <person name="Hori C."/>
            <person name="Igarashi K."/>
            <person name="Jurgens J.A."/>
            <person name="Kallen N."/>
            <person name="Kersten P."/>
            <person name="Kohler A."/>
            <person name="Kuees U."/>
            <person name="Kumar T.K.A."/>
            <person name="Kuo A."/>
            <person name="LaButti K."/>
            <person name="Larrondo L.F."/>
            <person name="Lindquist E."/>
            <person name="Ling A."/>
            <person name="Lombard V."/>
            <person name="Lucas S."/>
            <person name="Lundell T."/>
            <person name="Martin R."/>
            <person name="McLaughlin D.J."/>
            <person name="Morgenstern I."/>
            <person name="Morin E."/>
            <person name="Murat C."/>
            <person name="Nagy L.G."/>
            <person name="Nolan M."/>
            <person name="Ohm R.A."/>
            <person name="Patyshakuliyeva A."/>
            <person name="Rokas A."/>
            <person name="Ruiz-Duenas F.J."/>
            <person name="Sabat G."/>
            <person name="Salamov A."/>
            <person name="Samejima M."/>
            <person name="Schmutz J."/>
            <person name="Slot J.C."/>
            <person name="St John F."/>
            <person name="Stenlid J."/>
            <person name="Sun H."/>
            <person name="Sun S."/>
            <person name="Syed K."/>
            <person name="Tsang A."/>
            <person name="Wiebenga A."/>
            <person name="Young D."/>
            <person name="Pisabarro A."/>
            <person name="Eastwood D.C."/>
            <person name="Martin F."/>
            <person name="Cullen D."/>
            <person name="Grigoriev I.V."/>
            <person name="Hibbett D.S."/>
        </authorList>
    </citation>
    <scope>NUCLEOTIDE SEQUENCE [LARGE SCALE GENOMIC DNA]</scope>
    <source>
        <strain evidence="2 3">MD-104</strain>
    </source>
</reference>